<dbReference type="Gene3D" id="2.60.120.10">
    <property type="entry name" value="Jelly Rolls"/>
    <property type="match status" value="1"/>
</dbReference>
<evidence type="ECO:0000313" key="2">
    <source>
        <dbReference type="Proteomes" id="UP000192491"/>
    </source>
</evidence>
<dbReference type="AlphaFoldDB" id="A0A1Y1QNL1"/>
<comment type="caution">
    <text evidence="1">The sequence shown here is derived from an EMBL/GenBank/DDBJ whole genome shotgun (WGS) entry which is preliminary data.</text>
</comment>
<gene>
    <name evidence="1" type="ORF">BWK73_21530</name>
</gene>
<dbReference type="EMBL" id="MTEJ01000128">
    <property type="protein sequence ID" value="OQX09920.1"/>
    <property type="molecule type" value="Genomic_DNA"/>
</dbReference>
<evidence type="ECO:0000313" key="1">
    <source>
        <dbReference type="EMBL" id="OQX09920.1"/>
    </source>
</evidence>
<reference evidence="1 2" key="1">
    <citation type="submission" date="2017-01" db="EMBL/GenBank/DDBJ databases">
        <title>Novel large sulfur bacteria in the metagenomes of groundwater-fed chemosynthetic microbial mats in the Lake Huron basin.</title>
        <authorList>
            <person name="Sharrar A.M."/>
            <person name="Flood B.E."/>
            <person name="Bailey J.V."/>
            <person name="Jones D.S."/>
            <person name="Biddanda B."/>
            <person name="Ruberg S.A."/>
            <person name="Marcus D.N."/>
            <person name="Dick G.J."/>
        </authorList>
    </citation>
    <scope>NUCLEOTIDE SEQUENCE [LARGE SCALE GENOMIC DNA]</scope>
    <source>
        <strain evidence="1">A8</strain>
    </source>
</reference>
<dbReference type="InterPro" id="IPR014710">
    <property type="entry name" value="RmlC-like_jellyroll"/>
</dbReference>
<protein>
    <submittedName>
        <fullName evidence="1">Cupin</fullName>
    </submittedName>
</protein>
<proteinExistence type="predicted"/>
<accession>A0A1Y1QNL1</accession>
<organism evidence="1 2">
    <name type="scientific">Thiothrix lacustris</name>
    <dbReference type="NCBI Taxonomy" id="525917"/>
    <lineage>
        <taxon>Bacteria</taxon>
        <taxon>Pseudomonadati</taxon>
        <taxon>Pseudomonadota</taxon>
        <taxon>Gammaproteobacteria</taxon>
        <taxon>Thiotrichales</taxon>
        <taxon>Thiotrichaceae</taxon>
        <taxon>Thiothrix</taxon>
    </lineage>
</organism>
<dbReference type="Proteomes" id="UP000192491">
    <property type="component" value="Unassembled WGS sequence"/>
</dbReference>
<name>A0A1Y1QNL1_9GAMM</name>
<sequence>MKHNFFANIPATLPEEVVEAILQTDNLKIERIISKGQQSAEGFWYDQDQAEFVLLLKGIAD</sequence>